<evidence type="ECO:0000256" key="1">
    <source>
        <dbReference type="ARBA" id="ARBA00006484"/>
    </source>
</evidence>
<dbReference type="PANTHER" id="PTHR44252:SF3">
    <property type="entry name" value="D-ERYTHRULOSE REDUCTASE-RELATED"/>
    <property type="match status" value="1"/>
</dbReference>
<keyword evidence="3" id="KW-0521">NADP</keyword>
<dbReference type="InterPro" id="IPR051737">
    <property type="entry name" value="L-xylulose/Carbonyl_redctase"/>
</dbReference>
<dbReference type="InterPro" id="IPR002347">
    <property type="entry name" value="SDR_fam"/>
</dbReference>
<comment type="similarity">
    <text evidence="1">Belongs to the short-chain dehydrogenases/reductases (SDR) family.</text>
</comment>
<dbReference type="Pfam" id="PF13561">
    <property type="entry name" value="adh_short_C2"/>
    <property type="match status" value="1"/>
</dbReference>
<dbReference type="InterPro" id="IPR036291">
    <property type="entry name" value="NAD(P)-bd_dom_sf"/>
</dbReference>
<comment type="subunit">
    <text evidence="2">Homotetramer.</text>
</comment>
<evidence type="ECO:0000313" key="6">
    <source>
        <dbReference type="Proteomes" id="UP001566132"/>
    </source>
</evidence>
<dbReference type="Proteomes" id="UP001566132">
    <property type="component" value="Unassembled WGS sequence"/>
</dbReference>
<protein>
    <recommendedName>
        <fullName evidence="7">L-xylulose reductase</fullName>
    </recommendedName>
</protein>
<proteinExistence type="inferred from homology"/>
<gene>
    <name evidence="5" type="ORF">ABEB36_009945</name>
</gene>
<dbReference type="PANTHER" id="PTHR44252">
    <property type="entry name" value="D-ERYTHRULOSE REDUCTASE"/>
    <property type="match status" value="1"/>
</dbReference>
<comment type="caution">
    <text evidence="5">The sequence shown here is derived from an EMBL/GenBank/DDBJ whole genome shotgun (WGS) entry which is preliminary data.</text>
</comment>
<keyword evidence="4" id="KW-0560">Oxidoreductase</keyword>
<evidence type="ECO:0000256" key="2">
    <source>
        <dbReference type="ARBA" id="ARBA00011881"/>
    </source>
</evidence>
<evidence type="ECO:0000256" key="4">
    <source>
        <dbReference type="ARBA" id="ARBA00023002"/>
    </source>
</evidence>
<sequence>MGWLKSFLQVEEADFDSVFATNIKALINVTQIAIKNMLNRNVPGAIVNLSSQASLVGLLDHSVYCSSKGAVDSFTRAIALEFGPKRIRINAVNPTVILTEMGKLGWSDPKISKPMIEKIPLKRFGKVEEVVNAVLFLLSDQASMITGTTLPIDGGYTAV</sequence>
<dbReference type="InterPro" id="IPR020904">
    <property type="entry name" value="Sc_DH/Rdtase_CS"/>
</dbReference>
<dbReference type="PRINTS" id="PR00081">
    <property type="entry name" value="GDHRDH"/>
</dbReference>
<dbReference type="PROSITE" id="PS00061">
    <property type="entry name" value="ADH_SHORT"/>
    <property type="match status" value="1"/>
</dbReference>
<evidence type="ECO:0000256" key="3">
    <source>
        <dbReference type="ARBA" id="ARBA00022857"/>
    </source>
</evidence>
<keyword evidence="6" id="KW-1185">Reference proteome</keyword>
<dbReference type="AlphaFoldDB" id="A0ABD1EI05"/>
<dbReference type="Gene3D" id="3.40.50.720">
    <property type="entry name" value="NAD(P)-binding Rossmann-like Domain"/>
    <property type="match status" value="1"/>
</dbReference>
<accession>A0ABD1EI05</accession>
<dbReference type="SUPFAM" id="SSF51735">
    <property type="entry name" value="NAD(P)-binding Rossmann-fold domains"/>
    <property type="match status" value="1"/>
</dbReference>
<evidence type="ECO:0000313" key="5">
    <source>
        <dbReference type="EMBL" id="KAL1494330.1"/>
    </source>
</evidence>
<organism evidence="5 6">
    <name type="scientific">Hypothenemus hampei</name>
    <name type="common">Coffee berry borer</name>
    <dbReference type="NCBI Taxonomy" id="57062"/>
    <lineage>
        <taxon>Eukaryota</taxon>
        <taxon>Metazoa</taxon>
        <taxon>Ecdysozoa</taxon>
        <taxon>Arthropoda</taxon>
        <taxon>Hexapoda</taxon>
        <taxon>Insecta</taxon>
        <taxon>Pterygota</taxon>
        <taxon>Neoptera</taxon>
        <taxon>Endopterygota</taxon>
        <taxon>Coleoptera</taxon>
        <taxon>Polyphaga</taxon>
        <taxon>Cucujiformia</taxon>
        <taxon>Curculionidae</taxon>
        <taxon>Scolytinae</taxon>
        <taxon>Hypothenemus</taxon>
    </lineage>
</organism>
<dbReference type="EMBL" id="JBDJPC010000007">
    <property type="protein sequence ID" value="KAL1494330.1"/>
    <property type="molecule type" value="Genomic_DNA"/>
</dbReference>
<reference evidence="5 6" key="1">
    <citation type="submission" date="2024-05" db="EMBL/GenBank/DDBJ databases">
        <title>Genetic variation in Jamaican populations of the coffee berry borer (Hypothenemus hampei).</title>
        <authorList>
            <person name="Errbii M."/>
            <person name="Myrie A."/>
        </authorList>
    </citation>
    <scope>NUCLEOTIDE SEQUENCE [LARGE SCALE GENOMIC DNA]</scope>
    <source>
        <strain evidence="5">JA-Hopewell-2020-01-JO</strain>
        <tissue evidence="5">Whole body</tissue>
    </source>
</reference>
<dbReference type="PRINTS" id="PR00080">
    <property type="entry name" value="SDRFAMILY"/>
</dbReference>
<name>A0ABD1EI05_HYPHA</name>
<evidence type="ECO:0008006" key="7">
    <source>
        <dbReference type="Google" id="ProtNLM"/>
    </source>
</evidence>
<dbReference type="GO" id="GO:0016616">
    <property type="term" value="F:oxidoreductase activity, acting on the CH-OH group of donors, NAD or NADP as acceptor"/>
    <property type="evidence" value="ECO:0007669"/>
    <property type="project" value="UniProtKB-ARBA"/>
</dbReference>